<evidence type="ECO:0000259" key="2">
    <source>
        <dbReference type="Pfam" id="PF10180"/>
    </source>
</evidence>
<dbReference type="STRING" id="13706.A0A1X2HFY4"/>
<dbReference type="Pfam" id="PF10180">
    <property type="entry name" value="WKF"/>
    <property type="match status" value="1"/>
</dbReference>
<feature type="compositionally biased region" description="Basic residues" evidence="1">
    <location>
        <begin position="26"/>
        <end position="37"/>
    </location>
</feature>
<feature type="domain" description="WKF" evidence="2">
    <location>
        <begin position="54"/>
        <end position="115"/>
    </location>
</feature>
<name>A0A1X2HFY4_SYNRA</name>
<dbReference type="EMBL" id="MCGN01000004">
    <property type="protein sequence ID" value="ORY97366.1"/>
    <property type="molecule type" value="Genomic_DNA"/>
</dbReference>
<accession>A0A1X2HFY4</accession>
<dbReference type="Proteomes" id="UP000242180">
    <property type="component" value="Unassembled WGS sequence"/>
</dbReference>
<proteinExistence type="predicted"/>
<feature type="region of interest" description="Disordered" evidence="1">
    <location>
        <begin position="120"/>
        <end position="149"/>
    </location>
</feature>
<gene>
    <name evidence="3" type="ORF">BCR43DRAFT_489659</name>
</gene>
<dbReference type="InterPro" id="IPR019327">
    <property type="entry name" value="WKF"/>
</dbReference>
<reference evidence="3 4" key="1">
    <citation type="submission" date="2016-07" db="EMBL/GenBank/DDBJ databases">
        <title>Pervasive Adenine N6-methylation of Active Genes in Fungi.</title>
        <authorList>
            <consortium name="DOE Joint Genome Institute"/>
            <person name="Mondo S.J."/>
            <person name="Dannebaum R.O."/>
            <person name="Kuo R.C."/>
            <person name="Labutti K."/>
            <person name="Haridas S."/>
            <person name="Kuo A."/>
            <person name="Salamov A."/>
            <person name="Ahrendt S.R."/>
            <person name="Lipzen A."/>
            <person name="Sullivan W."/>
            <person name="Andreopoulos W.B."/>
            <person name="Clum A."/>
            <person name="Lindquist E."/>
            <person name="Daum C."/>
            <person name="Ramamoorthy G.K."/>
            <person name="Gryganskyi A."/>
            <person name="Culley D."/>
            <person name="Magnuson J.K."/>
            <person name="James T.Y."/>
            <person name="O'Malley M.A."/>
            <person name="Stajich J.E."/>
            <person name="Spatafora J.W."/>
            <person name="Visel A."/>
            <person name="Grigoriev I.V."/>
        </authorList>
    </citation>
    <scope>NUCLEOTIDE SEQUENCE [LARGE SCALE GENOMIC DNA]</scope>
    <source>
        <strain evidence="3 4">NRRL 2496</strain>
    </source>
</reference>
<evidence type="ECO:0000313" key="3">
    <source>
        <dbReference type="EMBL" id="ORY97366.1"/>
    </source>
</evidence>
<comment type="caution">
    <text evidence="3">The sequence shown here is derived from an EMBL/GenBank/DDBJ whole genome shotgun (WGS) entry which is preliminary data.</text>
</comment>
<keyword evidence="4" id="KW-1185">Reference proteome</keyword>
<dbReference type="PANTHER" id="PTHR22306">
    <property type="entry name" value="CHROMOSOME 7 OPEN READING FRAME 50"/>
    <property type="match status" value="1"/>
</dbReference>
<protein>
    <recommendedName>
        <fullName evidence="2">WKF domain-containing protein</fullName>
    </recommendedName>
</protein>
<evidence type="ECO:0000313" key="4">
    <source>
        <dbReference type="Proteomes" id="UP000242180"/>
    </source>
</evidence>
<dbReference type="InParanoid" id="A0A1X2HFY4"/>
<feature type="region of interest" description="Disordered" evidence="1">
    <location>
        <begin position="1"/>
        <end position="42"/>
    </location>
</feature>
<dbReference type="AlphaFoldDB" id="A0A1X2HFY4"/>
<evidence type="ECO:0000256" key="1">
    <source>
        <dbReference type="SAM" id="MobiDB-lite"/>
    </source>
</evidence>
<organism evidence="3 4">
    <name type="scientific">Syncephalastrum racemosum</name>
    <name type="common">Filamentous fungus</name>
    <dbReference type="NCBI Taxonomy" id="13706"/>
    <lineage>
        <taxon>Eukaryota</taxon>
        <taxon>Fungi</taxon>
        <taxon>Fungi incertae sedis</taxon>
        <taxon>Mucoromycota</taxon>
        <taxon>Mucoromycotina</taxon>
        <taxon>Mucoromycetes</taxon>
        <taxon>Mucorales</taxon>
        <taxon>Syncephalastraceae</taxon>
        <taxon>Syncephalastrum</taxon>
    </lineage>
</organism>
<dbReference type="PANTHER" id="PTHR22306:SF2">
    <property type="entry name" value="CHROMOSOME 7 OPEN READING FRAME 50"/>
    <property type="match status" value="1"/>
</dbReference>
<feature type="compositionally biased region" description="Basic and acidic residues" evidence="1">
    <location>
        <begin position="8"/>
        <end position="25"/>
    </location>
</feature>
<dbReference type="OrthoDB" id="10261563at2759"/>
<sequence length="149" mass="17555">MAKKQKKESKTDQLKPKTEDASVKKKEPKKPKTKKTKTEKIAGLAQRKQEGAIEYLHTFVHKRDDWKFNKKKQTWLLHNMYKPSKMDDKDFELMVEYLEGLQGQARKAALDDALERKKLVEDHDEEDENTVTKERAQAIIDVLQDKEEE</sequence>